<keyword evidence="12" id="KW-1185">Reference proteome</keyword>
<proteinExistence type="predicted"/>
<dbReference type="EMBL" id="CAJNOJ010000286">
    <property type="protein sequence ID" value="CAF1370060.1"/>
    <property type="molecule type" value="Genomic_DNA"/>
</dbReference>
<reference evidence="10" key="1">
    <citation type="submission" date="2021-02" db="EMBL/GenBank/DDBJ databases">
        <authorList>
            <person name="Nowell W R."/>
        </authorList>
    </citation>
    <scope>NUCLEOTIDE SEQUENCE</scope>
</reference>
<evidence type="ECO:0000256" key="6">
    <source>
        <dbReference type="ARBA" id="ARBA00023170"/>
    </source>
</evidence>
<evidence type="ECO:0000313" key="10">
    <source>
        <dbReference type="EMBL" id="CAF1370060.1"/>
    </source>
</evidence>
<dbReference type="Gene3D" id="1.20.1070.10">
    <property type="entry name" value="Rhodopsin 7-helix transmembrane proteins"/>
    <property type="match status" value="1"/>
</dbReference>
<dbReference type="SUPFAM" id="SSF81321">
    <property type="entry name" value="Family A G protein-coupled receptor-like"/>
    <property type="match status" value="1"/>
</dbReference>
<evidence type="ECO:0000256" key="3">
    <source>
        <dbReference type="ARBA" id="ARBA00022989"/>
    </source>
</evidence>
<feature type="transmembrane region" description="Helical" evidence="8">
    <location>
        <begin position="12"/>
        <end position="33"/>
    </location>
</feature>
<organism evidence="10 13">
    <name type="scientific">Adineta ricciae</name>
    <name type="common">Rotifer</name>
    <dbReference type="NCBI Taxonomy" id="249248"/>
    <lineage>
        <taxon>Eukaryota</taxon>
        <taxon>Metazoa</taxon>
        <taxon>Spiralia</taxon>
        <taxon>Gnathifera</taxon>
        <taxon>Rotifera</taxon>
        <taxon>Eurotatoria</taxon>
        <taxon>Bdelloidea</taxon>
        <taxon>Adinetida</taxon>
        <taxon>Adinetidae</taxon>
        <taxon>Adineta</taxon>
    </lineage>
</organism>
<dbReference type="PANTHER" id="PTHR24243">
    <property type="entry name" value="G-PROTEIN COUPLED RECEPTOR"/>
    <property type="match status" value="1"/>
</dbReference>
<dbReference type="OrthoDB" id="10003958at2759"/>
<feature type="transmembrane region" description="Helical" evidence="8">
    <location>
        <begin position="45"/>
        <end position="67"/>
    </location>
</feature>
<dbReference type="Pfam" id="PF00001">
    <property type="entry name" value="7tm_1"/>
    <property type="match status" value="1"/>
</dbReference>
<evidence type="ECO:0000256" key="8">
    <source>
        <dbReference type="SAM" id="Phobius"/>
    </source>
</evidence>
<gene>
    <name evidence="10" type="ORF">EDS130_LOCUS34322</name>
    <name evidence="11" type="ORF">XAT740_LOCUS33745</name>
</gene>
<evidence type="ECO:0000256" key="2">
    <source>
        <dbReference type="ARBA" id="ARBA00022692"/>
    </source>
</evidence>
<feature type="transmembrane region" description="Helical" evidence="8">
    <location>
        <begin position="87"/>
        <end position="106"/>
    </location>
</feature>
<keyword evidence="5 8" id="KW-0472">Membrane</keyword>
<sequence>MVDLKTGLAQFNIYTGILLMIIGIFGNISNMVVFCKTNLHHPTTYILFCTSCASLSYLSIGLFTRVITTGFLIDWTTMNMGWCRARLYFAHVIVLISVCFTCYASINQFFSTSQKEKLRRLSNLTRARCVTFLIVVTCFLHHLPLTILAQQIPNGTGGVVCNPVINPYLRGYISYFIVPFVLSLIPVTFLIIVGALTYRNVSMLQGVNSRQRTQRHLVSMILLQTVSITIGSLPYGLQSFYSAITTYVVKDSNRKAVEDAIFQIVNTTYYIPHAFSFFIYLISSATFRDQVKTILHLHPKENRVAPFLPTGTGLRDIHTKKEHMHTLT</sequence>
<evidence type="ECO:0000313" key="13">
    <source>
        <dbReference type="Proteomes" id="UP000663852"/>
    </source>
</evidence>
<accession>A0A815ITM3</accession>
<evidence type="ECO:0000313" key="11">
    <source>
        <dbReference type="EMBL" id="CAF1393681.1"/>
    </source>
</evidence>
<feature type="transmembrane region" description="Helical" evidence="8">
    <location>
        <begin position="172"/>
        <end position="196"/>
    </location>
</feature>
<protein>
    <recommendedName>
        <fullName evidence="9">G-protein coupled receptors family 1 profile domain-containing protein</fullName>
    </recommendedName>
</protein>
<evidence type="ECO:0000256" key="4">
    <source>
        <dbReference type="ARBA" id="ARBA00023040"/>
    </source>
</evidence>
<feature type="domain" description="G-protein coupled receptors family 1 profile" evidence="9">
    <location>
        <begin position="26"/>
        <end position="280"/>
    </location>
</feature>
<evidence type="ECO:0000256" key="5">
    <source>
        <dbReference type="ARBA" id="ARBA00023136"/>
    </source>
</evidence>
<comment type="subcellular location">
    <subcellularLocation>
        <location evidence="1">Membrane</location>
        <topology evidence="1">Multi-pass membrane protein</topology>
    </subcellularLocation>
</comment>
<feature type="transmembrane region" description="Helical" evidence="8">
    <location>
        <begin position="217"/>
        <end position="241"/>
    </location>
</feature>
<keyword evidence="4" id="KW-0297">G-protein coupled receptor</keyword>
<feature type="transmembrane region" description="Helical" evidence="8">
    <location>
        <begin position="261"/>
        <end position="282"/>
    </location>
</feature>
<dbReference type="AlphaFoldDB" id="A0A815ITM3"/>
<dbReference type="Proteomes" id="UP000663828">
    <property type="component" value="Unassembled WGS sequence"/>
</dbReference>
<evidence type="ECO:0000259" key="9">
    <source>
        <dbReference type="PROSITE" id="PS50262"/>
    </source>
</evidence>
<keyword evidence="7" id="KW-0807">Transducer</keyword>
<keyword evidence="6" id="KW-0675">Receptor</keyword>
<dbReference type="GO" id="GO:0005886">
    <property type="term" value="C:plasma membrane"/>
    <property type="evidence" value="ECO:0007669"/>
    <property type="project" value="TreeGrafter"/>
</dbReference>
<evidence type="ECO:0000256" key="1">
    <source>
        <dbReference type="ARBA" id="ARBA00004141"/>
    </source>
</evidence>
<dbReference type="InterPro" id="IPR017452">
    <property type="entry name" value="GPCR_Rhodpsn_7TM"/>
</dbReference>
<keyword evidence="2 8" id="KW-0812">Transmembrane</keyword>
<feature type="transmembrane region" description="Helical" evidence="8">
    <location>
        <begin position="127"/>
        <end position="152"/>
    </location>
</feature>
<name>A0A815ITM3_ADIRI</name>
<evidence type="ECO:0000313" key="12">
    <source>
        <dbReference type="Proteomes" id="UP000663828"/>
    </source>
</evidence>
<dbReference type="EMBL" id="CAJNOR010003246">
    <property type="protein sequence ID" value="CAF1393681.1"/>
    <property type="molecule type" value="Genomic_DNA"/>
</dbReference>
<dbReference type="InterPro" id="IPR000276">
    <property type="entry name" value="GPCR_Rhodpsn"/>
</dbReference>
<keyword evidence="3 8" id="KW-1133">Transmembrane helix</keyword>
<dbReference type="GO" id="GO:0004930">
    <property type="term" value="F:G protein-coupled receptor activity"/>
    <property type="evidence" value="ECO:0007669"/>
    <property type="project" value="UniProtKB-KW"/>
</dbReference>
<comment type="caution">
    <text evidence="10">The sequence shown here is derived from an EMBL/GenBank/DDBJ whole genome shotgun (WGS) entry which is preliminary data.</text>
</comment>
<evidence type="ECO:0000256" key="7">
    <source>
        <dbReference type="ARBA" id="ARBA00023224"/>
    </source>
</evidence>
<dbReference type="Proteomes" id="UP000663852">
    <property type="component" value="Unassembled WGS sequence"/>
</dbReference>
<dbReference type="PANTHER" id="PTHR24243:SF230">
    <property type="entry name" value="G-PROTEIN COUPLED RECEPTORS FAMILY 1 PROFILE DOMAIN-CONTAINING PROTEIN"/>
    <property type="match status" value="1"/>
</dbReference>
<dbReference type="PROSITE" id="PS50262">
    <property type="entry name" value="G_PROTEIN_RECEP_F1_2"/>
    <property type="match status" value="1"/>
</dbReference>